<evidence type="ECO:0000313" key="2">
    <source>
        <dbReference type="Proteomes" id="UP001055811"/>
    </source>
</evidence>
<reference evidence="1 2" key="2">
    <citation type="journal article" date="2022" name="Mol. Ecol. Resour.">
        <title>The genomes of chicory, endive, great burdock and yacon provide insights into Asteraceae paleo-polyploidization history and plant inulin production.</title>
        <authorList>
            <person name="Fan W."/>
            <person name="Wang S."/>
            <person name="Wang H."/>
            <person name="Wang A."/>
            <person name="Jiang F."/>
            <person name="Liu H."/>
            <person name="Zhao H."/>
            <person name="Xu D."/>
            <person name="Zhang Y."/>
        </authorList>
    </citation>
    <scope>NUCLEOTIDE SEQUENCE [LARGE SCALE GENOMIC DNA]</scope>
    <source>
        <strain evidence="2">cv. Punajuju</strain>
        <tissue evidence="1">Leaves</tissue>
    </source>
</reference>
<reference evidence="2" key="1">
    <citation type="journal article" date="2022" name="Mol. Ecol. Resour.">
        <title>The genomes of chicory, endive, great burdock and yacon provide insights into Asteraceae palaeo-polyploidization history and plant inulin production.</title>
        <authorList>
            <person name="Fan W."/>
            <person name="Wang S."/>
            <person name="Wang H."/>
            <person name="Wang A."/>
            <person name="Jiang F."/>
            <person name="Liu H."/>
            <person name="Zhao H."/>
            <person name="Xu D."/>
            <person name="Zhang Y."/>
        </authorList>
    </citation>
    <scope>NUCLEOTIDE SEQUENCE [LARGE SCALE GENOMIC DNA]</scope>
    <source>
        <strain evidence="2">cv. Punajuju</strain>
    </source>
</reference>
<accession>A0ACB8Z1L3</accession>
<dbReference type="Proteomes" id="UP001055811">
    <property type="component" value="Linkage Group LG09"/>
</dbReference>
<organism evidence="1 2">
    <name type="scientific">Cichorium intybus</name>
    <name type="common">Chicory</name>
    <dbReference type="NCBI Taxonomy" id="13427"/>
    <lineage>
        <taxon>Eukaryota</taxon>
        <taxon>Viridiplantae</taxon>
        <taxon>Streptophyta</taxon>
        <taxon>Embryophyta</taxon>
        <taxon>Tracheophyta</taxon>
        <taxon>Spermatophyta</taxon>
        <taxon>Magnoliopsida</taxon>
        <taxon>eudicotyledons</taxon>
        <taxon>Gunneridae</taxon>
        <taxon>Pentapetalae</taxon>
        <taxon>asterids</taxon>
        <taxon>campanulids</taxon>
        <taxon>Asterales</taxon>
        <taxon>Asteraceae</taxon>
        <taxon>Cichorioideae</taxon>
        <taxon>Cichorieae</taxon>
        <taxon>Cichoriinae</taxon>
        <taxon>Cichorium</taxon>
    </lineage>
</organism>
<sequence length="363" mass="41504">MENTGEGSSYSPEGVSIHVLKNQLANLYLRQDTKIYPKPIDALVECLKHSILAHALTYTPSVPATLVYRAHYTSIDVINSENVVESVRYEVLNAHNTTKRIQLSKSRFAKAMQLPIIEKPFVPTNEQLLEMFNEMVYDPKLTNIGSFKKRYLPDLWKFFFSIFLCCLSGRTSGQDSTSQTFLGLLYGIYYNFQVDFVSILWTDFFSQINHSMKGIEISNARFWAMIVHEYYQRTGFVYDPSLPAMKYSYITIPVVDENSSEFCAQIPNVILAKVQLLNDVVDAYQSTLIMPYPTRPSAQEAPTKVPQSQRERRKSLEDQVVRRTRSEDVHGEEEEEHQSSLVQDTRPPSPPPTTAPPTFTITT</sequence>
<gene>
    <name evidence="1" type="ORF">L2E82_49839</name>
</gene>
<proteinExistence type="predicted"/>
<dbReference type="EMBL" id="CM042017">
    <property type="protein sequence ID" value="KAI3691478.1"/>
    <property type="molecule type" value="Genomic_DNA"/>
</dbReference>
<evidence type="ECO:0000313" key="1">
    <source>
        <dbReference type="EMBL" id="KAI3691478.1"/>
    </source>
</evidence>
<comment type="caution">
    <text evidence="1">The sequence shown here is derived from an EMBL/GenBank/DDBJ whole genome shotgun (WGS) entry which is preliminary data.</text>
</comment>
<name>A0ACB8Z1L3_CICIN</name>
<protein>
    <submittedName>
        <fullName evidence="1">Uncharacterized protein</fullName>
    </submittedName>
</protein>
<keyword evidence="2" id="KW-1185">Reference proteome</keyword>